<dbReference type="EMBL" id="JAWDGP010000563">
    <property type="protein sequence ID" value="KAK3799467.1"/>
    <property type="molecule type" value="Genomic_DNA"/>
</dbReference>
<dbReference type="AlphaFoldDB" id="A0AAE1B6B9"/>
<keyword evidence="1" id="KW-1133">Transmembrane helix</keyword>
<comment type="caution">
    <text evidence="2">The sequence shown here is derived from an EMBL/GenBank/DDBJ whole genome shotgun (WGS) entry which is preliminary data.</text>
</comment>
<name>A0AAE1B6B9_9GAST</name>
<proteinExistence type="predicted"/>
<organism evidence="2 3">
    <name type="scientific">Elysia crispata</name>
    <name type="common">lettuce slug</name>
    <dbReference type="NCBI Taxonomy" id="231223"/>
    <lineage>
        <taxon>Eukaryota</taxon>
        <taxon>Metazoa</taxon>
        <taxon>Spiralia</taxon>
        <taxon>Lophotrochozoa</taxon>
        <taxon>Mollusca</taxon>
        <taxon>Gastropoda</taxon>
        <taxon>Heterobranchia</taxon>
        <taxon>Euthyneura</taxon>
        <taxon>Panpulmonata</taxon>
        <taxon>Sacoglossa</taxon>
        <taxon>Placobranchoidea</taxon>
        <taxon>Plakobranchidae</taxon>
        <taxon>Elysia</taxon>
    </lineage>
</organism>
<keyword evidence="1" id="KW-0812">Transmembrane</keyword>
<evidence type="ECO:0000313" key="2">
    <source>
        <dbReference type="EMBL" id="KAK3799467.1"/>
    </source>
</evidence>
<keyword evidence="1" id="KW-0472">Membrane</keyword>
<accession>A0AAE1B6B9</accession>
<reference evidence="2" key="1">
    <citation type="journal article" date="2023" name="G3 (Bethesda)">
        <title>A reference genome for the long-term kleptoplast-retaining sea slug Elysia crispata morphotype clarki.</title>
        <authorList>
            <person name="Eastman K.E."/>
            <person name="Pendleton A.L."/>
            <person name="Shaikh M.A."/>
            <person name="Suttiyut T."/>
            <person name="Ogas R."/>
            <person name="Tomko P."/>
            <person name="Gavelis G."/>
            <person name="Widhalm J.R."/>
            <person name="Wisecaver J.H."/>
        </authorList>
    </citation>
    <scope>NUCLEOTIDE SEQUENCE</scope>
    <source>
        <strain evidence="2">ECLA1</strain>
    </source>
</reference>
<protein>
    <submittedName>
        <fullName evidence="2">Uncharacterized protein</fullName>
    </submittedName>
</protein>
<evidence type="ECO:0000313" key="3">
    <source>
        <dbReference type="Proteomes" id="UP001283361"/>
    </source>
</evidence>
<keyword evidence="3" id="KW-1185">Reference proteome</keyword>
<sequence length="313" mass="33684">MRFMLVDLVTHCVRSTQGAAPYCTGLPEPGGASGPGLVARAFQNLLSEQLKNRGTSDAHLADVTRTPAVRGRHRWKEGGHGGCCDRMFALGCSGTLRCVFQPRPSRPTSEKPEFETQVSLNVTHTFYKTKEWGRNTEGEGEVFQCVFLSYTAASILSNSAESILSYTAASILSNSAESILSNSAESILSNSAESILSYTAASILSNSAESILSYTAASILSNSAESILSNSAESILSYTAASILSNSAESILSYTAASILSKSAESFLSYTAVSFLSYPVVSILSLSAVFYLSYLHFQHFWARYSKVFQSVRI</sequence>
<gene>
    <name evidence="2" type="ORF">RRG08_066670</name>
</gene>
<evidence type="ECO:0000256" key="1">
    <source>
        <dbReference type="SAM" id="Phobius"/>
    </source>
</evidence>
<feature type="transmembrane region" description="Helical" evidence="1">
    <location>
        <begin position="275"/>
        <end position="297"/>
    </location>
</feature>
<dbReference type="Proteomes" id="UP001283361">
    <property type="component" value="Unassembled WGS sequence"/>
</dbReference>